<reference evidence="2" key="1">
    <citation type="journal article" date="2019" name="Int. J. Syst. Evol. Microbiol.">
        <title>The Global Catalogue of Microorganisms (GCM) 10K type strain sequencing project: providing services to taxonomists for standard genome sequencing and annotation.</title>
        <authorList>
            <consortium name="The Broad Institute Genomics Platform"/>
            <consortium name="The Broad Institute Genome Sequencing Center for Infectious Disease"/>
            <person name="Wu L."/>
            <person name="Ma J."/>
        </authorList>
    </citation>
    <scope>NUCLEOTIDE SEQUENCE [LARGE SCALE GENOMIC DNA]</scope>
    <source>
        <strain evidence="2">CCUG 60023</strain>
    </source>
</reference>
<proteinExistence type="predicted"/>
<dbReference type="EMBL" id="JBHTJV010000026">
    <property type="protein sequence ID" value="MFD0918088.1"/>
    <property type="molecule type" value="Genomic_DNA"/>
</dbReference>
<dbReference type="RefSeq" id="WP_377213933.1">
    <property type="nucleotide sequence ID" value="NZ_JBHTJV010000026.1"/>
</dbReference>
<evidence type="ECO:0000313" key="2">
    <source>
        <dbReference type="Proteomes" id="UP001597101"/>
    </source>
</evidence>
<protein>
    <recommendedName>
        <fullName evidence="3">Lipoprotein</fullName>
    </recommendedName>
</protein>
<name>A0ABW3FJY7_9HYPH</name>
<accession>A0ABW3FJY7</accession>
<sequence>MRVSETLGTIAALVFLAGCNAKTPADSVSSDRSANPQVTMTRVAKAMRNCWFTKKDPALRGFSMSPELNSLSGKPRILIVPRNNPGGLPKMVVQAERIGGRTQLTSFGPLVQSNDGPRLVAAVNNWGRGRTACA</sequence>
<dbReference type="Proteomes" id="UP001597101">
    <property type="component" value="Unassembled WGS sequence"/>
</dbReference>
<evidence type="ECO:0008006" key="3">
    <source>
        <dbReference type="Google" id="ProtNLM"/>
    </source>
</evidence>
<evidence type="ECO:0000313" key="1">
    <source>
        <dbReference type="EMBL" id="MFD0918088.1"/>
    </source>
</evidence>
<keyword evidence="2" id="KW-1185">Reference proteome</keyword>
<comment type="caution">
    <text evidence="1">The sequence shown here is derived from an EMBL/GenBank/DDBJ whole genome shotgun (WGS) entry which is preliminary data.</text>
</comment>
<organism evidence="1 2">
    <name type="scientific">Pseudahrensia aquimaris</name>
    <dbReference type="NCBI Taxonomy" id="744461"/>
    <lineage>
        <taxon>Bacteria</taxon>
        <taxon>Pseudomonadati</taxon>
        <taxon>Pseudomonadota</taxon>
        <taxon>Alphaproteobacteria</taxon>
        <taxon>Hyphomicrobiales</taxon>
        <taxon>Ahrensiaceae</taxon>
        <taxon>Pseudahrensia</taxon>
    </lineage>
</organism>
<gene>
    <name evidence="1" type="ORF">ACFQ14_16920</name>
</gene>
<dbReference type="PROSITE" id="PS51257">
    <property type="entry name" value="PROKAR_LIPOPROTEIN"/>
    <property type="match status" value="1"/>
</dbReference>